<keyword evidence="3 10" id="KW-0813">Transport</keyword>
<keyword evidence="16" id="KW-1185">Reference proteome</keyword>
<gene>
    <name evidence="15" type="ORF">ACG00X_14705</name>
</gene>
<feature type="chain" id="PRO_5047345692" evidence="12">
    <location>
        <begin position="26"/>
        <end position="749"/>
    </location>
</feature>
<dbReference type="NCBIfam" id="TIGR01785">
    <property type="entry name" value="TonB-hemin"/>
    <property type="match status" value="1"/>
</dbReference>
<evidence type="ECO:0000256" key="12">
    <source>
        <dbReference type="SAM" id="SignalP"/>
    </source>
</evidence>
<evidence type="ECO:0000313" key="16">
    <source>
        <dbReference type="Proteomes" id="UP001606305"/>
    </source>
</evidence>
<feature type="domain" description="TonB-dependent receptor-like beta-barrel" evidence="13">
    <location>
        <begin position="273"/>
        <end position="721"/>
    </location>
</feature>
<evidence type="ECO:0000256" key="9">
    <source>
        <dbReference type="ARBA" id="ARBA00023237"/>
    </source>
</evidence>
<dbReference type="Pfam" id="PF00593">
    <property type="entry name" value="TonB_dep_Rec_b-barrel"/>
    <property type="match status" value="1"/>
</dbReference>
<reference evidence="15 16" key="1">
    <citation type="submission" date="2024-09" db="EMBL/GenBank/DDBJ databases">
        <title>Novel species of the genus Pelomonas and Roseateles isolated from streams.</title>
        <authorList>
            <person name="Lu H."/>
        </authorList>
    </citation>
    <scope>NUCLEOTIDE SEQUENCE [LARGE SCALE GENOMIC DNA]</scope>
    <source>
        <strain evidence="15 16">BYS96W</strain>
    </source>
</reference>
<evidence type="ECO:0000259" key="13">
    <source>
        <dbReference type="Pfam" id="PF00593"/>
    </source>
</evidence>
<feature type="signal peptide" evidence="12">
    <location>
        <begin position="1"/>
        <end position="25"/>
    </location>
</feature>
<keyword evidence="8 15" id="KW-0675">Receptor</keyword>
<dbReference type="PANTHER" id="PTHR30442:SF0">
    <property type="entry name" value="FE(3+) DICITRATE TRANSPORT PROTEIN FECA"/>
    <property type="match status" value="1"/>
</dbReference>
<organism evidence="15 16">
    <name type="scientific">Pelomonas nitida</name>
    <dbReference type="NCBI Taxonomy" id="3299027"/>
    <lineage>
        <taxon>Bacteria</taxon>
        <taxon>Pseudomonadati</taxon>
        <taxon>Pseudomonadota</taxon>
        <taxon>Betaproteobacteria</taxon>
        <taxon>Burkholderiales</taxon>
        <taxon>Sphaerotilaceae</taxon>
        <taxon>Roseateles</taxon>
    </lineage>
</organism>
<dbReference type="InterPro" id="IPR036942">
    <property type="entry name" value="Beta-barrel_TonB_sf"/>
</dbReference>
<evidence type="ECO:0000256" key="8">
    <source>
        <dbReference type="ARBA" id="ARBA00023170"/>
    </source>
</evidence>
<evidence type="ECO:0000256" key="1">
    <source>
        <dbReference type="ARBA" id="ARBA00004571"/>
    </source>
</evidence>
<proteinExistence type="inferred from homology"/>
<dbReference type="CDD" id="cd01347">
    <property type="entry name" value="ligand_gated_channel"/>
    <property type="match status" value="1"/>
</dbReference>
<evidence type="ECO:0000256" key="5">
    <source>
        <dbReference type="ARBA" id="ARBA00022692"/>
    </source>
</evidence>
<comment type="caution">
    <text evidence="15">The sequence shown here is derived from an EMBL/GenBank/DDBJ whole genome shotgun (WGS) entry which is preliminary data.</text>
</comment>
<evidence type="ECO:0000256" key="7">
    <source>
        <dbReference type="ARBA" id="ARBA00023136"/>
    </source>
</evidence>
<dbReference type="Pfam" id="PF07715">
    <property type="entry name" value="Plug"/>
    <property type="match status" value="1"/>
</dbReference>
<sequence length="749" mass="82322">MRFDHRPSLRLLPLLAALAPLTAQADSDATARPAAPPPAATSAAAPAELPTVRVYGISSITPGTTRITPDEIERQQALTVQQLLDNLPGVDLNGSWRPGGQSLNIWGFGDVEDVRVQLDGANKGFEKYRQGSIFIEPELIKRITVDKGAHSVRYGNGGFGGTILVESKDASDLLRPGERLGGLVKLGYASNDGQRISSGSVFTRAAPGSAVAWEFLAALTARDSGNQTRADGSEYEFSASHSRSGLLKLTLPLGESRLTLSHIEGRSKAWSPFAAKRDEVPAPTPAEIARYGEREAWLRKVLWRDQTDRTQALQWRYTPAGQPLLDVQLKLSQSLSQQDDSRPDSITSDFAASLGKESHASYRDRQFELSNTASFATAAVQHQLALDVQAQHHKRDTLMFLHTRTADASYNYGWLQPYYMPSGTQRTVSGWLEDRLQWGDFSLTPGLRYDHVSTAGKPNFAPRYNDPAAGHDYREVEHDGWSQHLSLAWRATPETTLFADAGRTWRAPVIDEVFEVQSAASSAPATSRSLRKERVTALRGGLKYERGNWLSAGDAFAATLTLFRNRVHDNIHKRFGVFVEPGTARPPNMPFYRNLPGYESQGVEVETHYDARRYFANASLAWMEGEHKGSIRDPWATKNQPLIDIGAPKAVLVVGGKWPSAGIAAGWQGKFVAAQTKVPDDEVVPYALPASKGYALHGLFAQWQGSGRLADTKLNLSVDNLFNRSVQPYLAEAVYAPGRNIKLTLTQRL</sequence>
<dbReference type="InterPro" id="IPR011276">
    <property type="entry name" value="TonB_haem/Hb_rcpt"/>
</dbReference>
<dbReference type="RefSeq" id="WP_394488940.1">
    <property type="nucleotide sequence ID" value="NZ_JBIGIA010000010.1"/>
</dbReference>
<keyword evidence="6 11" id="KW-0798">TonB box</keyword>
<feature type="domain" description="TonB-dependent receptor plug" evidence="14">
    <location>
        <begin position="63"/>
        <end position="162"/>
    </location>
</feature>
<dbReference type="InterPro" id="IPR039426">
    <property type="entry name" value="TonB-dep_rcpt-like"/>
</dbReference>
<dbReference type="PROSITE" id="PS52016">
    <property type="entry name" value="TONB_DEPENDENT_REC_3"/>
    <property type="match status" value="1"/>
</dbReference>
<evidence type="ECO:0000259" key="14">
    <source>
        <dbReference type="Pfam" id="PF07715"/>
    </source>
</evidence>
<dbReference type="SUPFAM" id="SSF56935">
    <property type="entry name" value="Porins"/>
    <property type="match status" value="1"/>
</dbReference>
<evidence type="ECO:0000256" key="10">
    <source>
        <dbReference type="PROSITE-ProRule" id="PRU01360"/>
    </source>
</evidence>
<dbReference type="Gene3D" id="2.170.130.10">
    <property type="entry name" value="TonB-dependent receptor, plug domain"/>
    <property type="match status" value="1"/>
</dbReference>
<dbReference type="InterPro" id="IPR037066">
    <property type="entry name" value="Plug_dom_sf"/>
</dbReference>
<comment type="similarity">
    <text evidence="2 10 11">Belongs to the TonB-dependent receptor family.</text>
</comment>
<keyword evidence="7 10" id="KW-0472">Membrane</keyword>
<keyword evidence="5 10" id="KW-0812">Transmembrane</keyword>
<evidence type="ECO:0000256" key="2">
    <source>
        <dbReference type="ARBA" id="ARBA00009810"/>
    </source>
</evidence>
<comment type="subcellular location">
    <subcellularLocation>
        <location evidence="1 10">Cell outer membrane</location>
        <topology evidence="1 10">Multi-pass membrane protein</topology>
    </subcellularLocation>
</comment>
<keyword evidence="9 10" id="KW-0998">Cell outer membrane</keyword>
<evidence type="ECO:0000256" key="4">
    <source>
        <dbReference type="ARBA" id="ARBA00022452"/>
    </source>
</evidence>
<dbReference type="InterPro" id="IPR012910">
    <property type="entry name" value="Plug_dom"/>
</dbReference>
<keyword evidence="4 10" id="KW-1134">Transmembrane beta strand</keyword>
<dbReference type="Gene3D" id="2.40.170.20">
    <property type="entry name" value="TonB-dependent receptor, beta-barrel domain"/>
    <property type="match status" value="1"/>
</dbReference>
<evidence type="ECO:0000313" key="15">
    <source>
        <dbReference type="EMBL" id="MFG6458087.1"/>
    </source>
</evidence>
<evidence type="ECO:0000256" key="11">
    <source>
        <dbReference type="RuleBase" id="RU003357"/>
    </source>
</evidence>
<dbReference type="Proteomes" id="UP001606305">
    <property type="component" value="Unassembled WGS sequence"/>
</dbReference>
<name>A0ABW7G8A7_9BURK</name>
<keyword evidence="12" id="KW-0732">Signal</keyword>
<evidence type="ECO:0000256" key="6">
    <source>
        <dbReference type="ARBA" id="ARBA00023077"/>
    </source>
</evidence>
<dbReference type="InterPro" id="IPR000531">
    <property type="entry name" value="Beta-barrel_TonB"/>
</dbReference>
<protein>
    <submittedName>
        <fullName evidence="15">TonB-dependent receptor domain-containing protein</fullName>
    </submittedName>
</protein>
<accession>A0ABW7G8A7</accession>
<dbReference type="PANTHER" id="PTHR30442">
    <property type="entry name" value="IRON III DICITRATE TRANSPORT PROTEIN FECA"/>
    <property type="match status" value="1"/>
</dbReference>
<evidence type="ECO:0000256" key="3">
    <source>
        <dbReference type="ARBA" id="ARBA00022448"/>
    </source>
</evidence>
<dbReference type="EMBL" id="JBIGIA010000010">
    <property type="protein sequence ID" value="MFG6458087.1"/>
    <property type="molecule type" value="Genomic_DNA"/>
</dbReference>